<keyword evidence="9" id="KW-1133">Transmembrane helix</keyword>
<keyword evidence="9" id="KW-0812">Transmembrane</keyword>
<feature type="domain" description="Peptidase S8/S53" evidence="10">
    <location>
        <begin position="210"/>
        <end position="470"/>
    </location>
</feature>
<dbReference type="EMBL" id="JAVRIF010000003">
    <property type="protein sequence ID" value="MDT0603419.1"/>
    <property type="molecule type" value="Genomic_DNA"/>
</dbReference>
<dbReference type="PROSITE" id="PS51892">
    <property type="entry name" value="SUBTILASE"/>
    <property type="match status" value="1"/>
</dbReference>
<evidence type="ECO:0000256" key="7">
    <source>
        <dbReference type="RuleBase" id="RU003355"/>
    </source>
</evidence>
<evidence type="ECO:0000256" key="9">
    <source>
        <dbReference type="SAM" id="Phobius"/>
    </source>
</evidence>
<feature type="region of interest" description="Disordered" evidence="8">
    <location>
        <begin position="1122"/>
        <end position="1275"/>
    </location>
</feature>
<dbReference type="Proteomes" id="UP001266357">
    <property type="component" value="Unassembled WGS sequence"/>
</dbReference>
<dbReference type="RefSeq" id="WP_311579538.1">
    <property type="nucleotide sequence ID" value="NZ_JAVRIF010000003.1"/>
</dbReference>
<feature type="transmembrane region" description="Helical" evidence="9">
    <location>
        <begin position="28"/>
        <end position="47"/>
    </location>
</feature>
<dbReference type="InterPro" id="IPR023828">
    <property type="entry name" value="Peptidase_S8_Ser-AS"/>
</dbReference>
<dbReference type="PROSITE" id="PS00137">
    <property type="entry name" value="SUBTILASE_HIS"/>
    <property type="match status" value="1"/>
</dbReference>
<dbReference type="InterPro" id="IPR028974">
    <property type="entry name" value="TSP_type-3_rpt"/>
</dbReference>
<name>A0ABU3A0D1_9GAMM</name>
<dbReference type="PRINTS" id="PR00723">
    <property type="entry name" value="SUBTILISIN"/>
</dbReference>
<evidence type="ECO:0000256" key="8">
    <source>
        <dbReference type="SAM" id="MobiDB-lite"/>
    </source>
</evidence>
<dbReference type="InterPro" id="IPR036852">
    <property type="entry name" value="Peptidase_S8/S53_dom_sf"/>
</dbReference>
<sequence length="1316" mass="144848">MSKFHPYFITDYLKNNILKVTNTIISKFRIRFIFLLLAFPVTTLFAAQSTPQIILNIQKGHQIFDAKTRILVVDENKNEVSSISKNTGNTERYVIEFESAKNSYETKERSSPLPYSTTRVSQRKAQQLQLKTQLVKAKLIEKEIRSLNRLSNVLVVEATSENAKEISMYKSVKSIRKEHKYQVSLDDSVPLINADETWLRLDSDGQSVTGTGIKIAIIDTGIDYSHSALGTCMGEECKVLGGYDFVNNDSDPMDDHGHGTHVAGIAAANSDEIKGVAPDVLLYAYKSLDSNGLGWETDIIAAIEAAADPDNNPATDDAVDIINMSLGGIDNGSSLMDEAVREVVEMGVTVVVAAGNDGIRPDFSINRNSLANEPSVITVGATTKQDRIAYFSSTGHAETTTHLKPEISAPGSSILSSVLGNNLEEKNGTSMAAPHVAGAAALILQSRPDTSPDLLKRFLMAGAVDLGESPVRQGIGRIDVEKSLNAQFIVETDLIHLGKLVNSDTNSWSIDKTFTITNIHNEELSVQLTIPSGYPSEISFELSQTNVTLDANSSLEVKLNAVINDVINFPFPNNGSYIYFDGVSIESTNQIYQLPVILDRSYSLNIVNSSNEEINISAFPFNGNFNFNEEVEPNTTKTIPVAFEKALIKAQYGNSFVGLTTKPDWMNTDAVLVGYEVFTTDFINGQDTIELDTQYLTQILGVGEINSSEIDVDLSSLKSKYSILQFDGEFHYPHSDMIYNSDLVYYQFGRISPDVSVNYQSIVNFKNDELFNDNKSHFYSISNKVEELNPDSLINLNIDTDVHYEILLDETAMSIQNVTPAISAYGITGIQLPQNRERIVFHTTETNLSEKFYIELGLVGDVESDYMQVSSTGRMWFTNDGLHKVITNDNYNVEKSLLTIKENALEVRARGSFFNPQISKISDNKIELTSTGKFKGSVAFIQDLSGNLYSNALNQSYIWYCDGELEELSVPRRGDYEFSIELVSSQNGCAERSLTISFDTFLDSRKFTSSVKIDIEEGSFFEFPSFFLKVNSGDELVTDQIVNKDNSVLTLVSDSVLPQDLQAYIRRDSGEWIELQKNDSNSFKLPISEGSFTADIKLVTTSYEQTLNGLFYIGTDVGEVSDFDSDGIPDDIDSDDDNDGVEDHEDAFPFDSSEQYDTDNDGIGNKADTDDDNDGVLDSSDAFPLDASEFVDTDVDGIGNNADTDDDNDGVLDSSDIFPLDANESEDTDGDGIGNNADTDDDGDGVTDSSDAFPLDSSKSVVPETQSPSSSGGGGSSSGFIFLLLFMSIILRKFERSRNAHPNDYIKSTHKSVTHV</sequence>
<dbReference type="Pfam" id="PF00082">
    <property type="entry name" value="Peptidase_S8"/>
    <property type="match status" value="1"/>
</dbReference>
<evidence type="ECO:0000256" key="1">
    <source>
        <dbReference type="ARBA" id="ARBA00011073"/>
    </source>
</evidence>
<reference evidence="11 12" key="1">
    <citation type="submission" date="2023-09" db="EMBL/GenBank/DDBJ databases">
        <authorList>
            <person name="Rey-Velasco X."/>
        </authorList>
    </citation>
    <scope>NUCLEOTIDE SEQUENCE [LARGE SCALE GENOMIC DNA]</scope>
    <source>
        <strain evidence="11 12">W431</strain>
    </source>
</reference>
<dbReference type="CDD" id="cd07474">
    <property type="entry name" value="Peptidases_S8_subtilisin_Vpr-like"/>
    <property type="match status" value="1"/>
</dbReference>
<evidence type="ECO:0000259" key="10">
    <source>
        <dbReference type="Pfam" id="PF00082"/>
    </source>
</evidence>
<keyword evidence="12" id="KW-1185">Reference proteome</keyword>
<dbReference type="PROSITE" id="PS00138">
    <property type="entry name" value="SUBTILASE_SER"/>
    <property type="match status" value="1"/>
</dbReference>
<evidence type="ECO:0000256" key="3">
    <source>
        <dbReference type="ARBA" id="ARBA00022729"/>
    </source>
</evidence>
<dbReference type="InterPro" id="IPR015500">
    <property type="entry name" value="Peptidase_S8_subtilisin-rel"/>
</dbReference>
<evidence type="ECO:0000256" key="5">
    <source>
        <dbReference type="ARBA" id="ARBA00022825"/>
    </source>
</evidence>
<evidence type="ECO:0000313" key="11">
    <source>
        <dbReference type="EMBL" id="MDT0603419.1"/>
    </source>
</evidence>
<feature type="compositionally biased region" description="Acidic residues" evidence="8">
    <location>
        <begin position="1122"/>
        <end position="1145"/>
    </location>
</feature>
<dbReference type="SUPFAM" id="SSF103647">
    <property type="entry name" value="TSP type-3 repeat"/>
    <property type="match status" value="2"/>
</dbReference>
<evidence type="ECO:0000256" key="4">
    <source>
        <dbReference type="ARBA" id="ARBA00022801"/>
    </source>
</evidence>
<dbReference type="InterPro" id="IPR050131">
    <property type="entry name" value="Peptidase_S8_subtilisin-like"/>
</dbReference>
<accession>A0ABU3A0D1</accession>
<dbReference type="PANTHER" id="PTHR43806:SF11">
    <property type="entry name" value="CEREVISIN-RELATED"/>
    <property type="match status" value="1"/>
</dbReference>
<feature type="active site" description="Charge relay system" evidence="6">
    <location>
        <position position="258"/>
    </location>
</feature>
<feature type="active site" description="Charge relay system" evidence="6">
    <location>
        <position position="219"/>
    </location>
</feature>
<feature type="compositionally biased region" description="Polar residues" evidence="8">
    <location>
        <begin position="1257"/>
        <end position="1268"/>
    </location>
</feature>
<dbReference type="SUPFAM" id="SSF52743">
    <property type="entry name" value="Subtilisin-like"/>
    <property type="match status" value="1"/>
</dbReference>
<keyword evidence="3" id="KW-0732">Signal</keyword>
<organism evidence="11 12">
    <name type="scientific">Thalassotalea castellviae</name>
    <dbReference type="NCBI Taxonomy" id="3075612"/>
    <lineage>
        <taxon>Bacteria</taxon>
        <taxon>Pseudomonadati</taxon>
        <taxon>Pseudomonadota</taxon>
        <taxon>Gammaproteobacteria</taxon>
        <taxon>Alteromonadales</taxon>
        <taxon>Colwelliaceae</taxon>
        <taxon>Thalassotalea</taxon>
    </lineage>
</organism>
<evidence type="ECO:0000313" key="12">
    <source>
        <dbReference type="Proteomes" id="UP001266357"/>
    </source>
</evidence>
<dbReference type="PROSITE" id="PS00136">
    <property type="entry name" value="SUBTILASE_ASP"/>
    <property type="match status" value="1"/>
</dbReference>
<keyword evidence="4 6" id="KW-0378">Hydrolase</keyword>
<evidence type="ECO:0000256" key="6">
    <source>
        <dbReference type="PROSITE-ProRule" id="PRU01240"/>
    </source>
</evidence>
<dbReference type="Gene3D" id="3.40.50.200">
    <property type="entry name" value="Peptidase S8/S53 domain"/>
    <property type="match status" value="1"/>
</dbReference>
<comment type="caution">
    <text evidence="11">The sequence shown here is derived from an EMBL/GenBank/DDBJ whole genome shotgun (WGS) entry which is preliminary data.</text>
</comment>
<keyword evidence="9" id="KW-0472">Membrane</keyword>
<evidence type="ECO:0000256" key="2">
    <source>
        <dbReference type="ARBA" id="ARBA00022670"/>
    </source>
</evidence>
<keyword evidence="5 6" id="KW-0720">Serine protease</keyword>
<dbReference type="PANTHER" id="PTHR43806">
    <property type="entry name" value="PEPTIDASE S8"/>
    <property type="match status" value="1"/>
</dbReference>
<feature type="active site" description="Charge relay system" evidence="6">
    <location>
        <position position="430"/>
    </location>
</feature>
<dbReference type="InterPro" id="IPR000209">
    <property type="entry name" value="Peptidase_S8/S53_dom"/>
</dbReference>
<dbReference type="InterPro" id="IPR034213">
    <property type="entry name" value="S8_Vpr-like"/>
</dbReference>
<comment type="similarity">
    <text evidence="1 6 7">Belongs to the peptidase S8 family.</text>
</comment>
<dbReference type="InterPro" id="IPR022398">
    <property type="entry name" value="Peptidase_S8_His-AS"/>
</dbReference>
<dbReference type="InterPro" id="IPR003367">
    <property type="entry name" value="Thrombospondin_3-like_rpt"/>
</dbReference>
<dbReference type="InterPro" id="IPR023827">
    <property type="entry name" value="Peptidase_S8_Asp-AS"/>
</dbReference>
<protein>
    <submittedName>
        <fullName evidence="11">S8 family serine peptidase</fullName>
    </submittedName>
</protein>
<dbReference type="Pfam" id="PF02412">
    <property type="entry name" value="TSP_3"/>
    <property type="match status" value="2"/>
</dbReference>
<proteinExistence type="inferred from homology"/>
<keyword evidence="2 6" id="KW-0645">Protease</keyword>
<gene>
    <name evidence="11" type="ORF">RM573_07400</name>
</gene>
<dbReference type="Gene3D" id="4.10.1080.10">
    <property type="entry name" value="TSP type-3 repeat"/>
    <property type="match status" value="1"/>
</dbReference>